<proteinExistence type="evidence at transcript level"/>
<feature type="repeat" description="Pumilio" evidence="2">
    <location>
        <begin position="476"/>
        <end position="511"/>
    </location>
</feature>
<gene>
    <name evidence="3" type="primary">Nol9-001</name>
</gene>
<dbReference type="PROSITE" id="PS50302">
    <property type="entry name" value="PUM"/>
    <property type="match status" value="1"/>
</dbReference>
<dbReference type="GO" id="GO:0000480">
    <property type="term" value="P:endonucleolytic cleavage in 5'-ETS of tricistronic rRNA transcript (SSU-rRNA, 5.8S rRNA, LSU-rRNA)"/>
    <property type="evidence" value="ECO:0007669"/>
    <property type="project" value="TreeGrafter"/>
</dbReference>
<dbReference type="GO" id="GO:0030688">
    <property type="term" value="C:preribosome, small subunit precursor"/>
    <property type="evidence" value="ECO:0007669"/>
    <property type="project" value="TreeGrafter"/>
</dbReference>
<dbReference type="Pfam" id="PF22493">
    <property type="entry name" value="PUF_NOP9"/>
    <property type="match status" value="1"/>
</dbReference>
<sequence>METKTTELDSGVLAYLRQADATYRNGFDDDEMKQVFLEGVFEEIQGSEVKLSLMKSTCFVIEQFVEQAQAEQLVQILQAFQTRFKEVAHSQQGCHVLQKALQQVVILWQSHGLDQTEVFPDLCDVIIKSSDWLKQDDALTEWMTDTYATHVTRSIIETLGGIMLVHQHHNKESKISVVKQKKDILLAKESLPKKFLLRLKKLVTLLSNLNKQSMAEILTDTSGCPCVCTLIQVLSLRLPKTLKRLCSQIITTCTKDNNSTVLILCKDRTGSRAIEAIFEYGDLQSCLTLYSIFAQDQDTFLELACHPVANFVIQKLISSNSLQDKFDETFELLVPGIEDIFAENKYGVVQKLAEQCLKHKSYQVKFLDTLMKTFHCEEEDQKKFIIPLIASFSTYDTFITSGKKIPDLTNIVYHGALLLQTLFKFSKTLLVSKSITVMPVRHSVSLACSISGSHVIDSFVSSQTIKQKWKTKWFDKMKDQFHVIACDKYGSRVIDNIWKSADVDIKTMLAECLAPQADVLLADQYGKHLHRNFGLRQFIHRRTEWDDFHARQIKKRKVFEDLFADSGKKKKS</sequence>
<dbReference type="GO" id="GO:0000056">
    <property type="term" value="P:ribosomal small subunit export from nucleus"/>
    <property type="evidence" value="ECO:0007669"/>
    <property type="project" value="TreeGrafter"/>
</dbReference>
<dbReference type="GO" id="GO:0030686">
    <property type="term" value="C:90S preribosome"/>
    <property type="evidence" value="ECO:0007669"/>
    <property type="project" value="TreeGrafter"/>
</dbReference>
<dbReference type="PANTHER" id="PTHR13102:SF0">
    <property type="entry name" value="NUCLEOLAR PROTEIN 9"/>
    <property type="match status" value="1"/>
</dbReference>
<accession>A0A6F9DLS9</accession>
<name>A0A6F9DLS9_9ASCI</name>
<protein>
    <submittedName>
        <fullName evidence="3">Nucleolar protein 9</fullName>
    </submittedName>
</protein>
<evidence type="ECO:0000313" key="3">
    <source>
        <dbReference type="EMBL" id="CAB3264397.1"/>
    </source>
</evidence>
<dbReference type="InterPro" id="IPR040000">
    <property type="entry name" value="NOP9"/>
</dbReference>
<dbReference type="AlphaFoldDB" id="A0A6F9DLS9"/>
<dbReference type="GO" id="GO:0003723">
    <property type="term" value="F:RNA binding"/>
    <property type="evidence" value="ECO:0007669"/>
    <property type="project" value="InterPro"/>
</dbReference>
<dbReference type="PANTHER" id="PTHR13102">
    <property type="entry name" value="NUCLEOLAR PROTEIN 9"/>
    <property type="match status" value="1"/>
</dbReference>
<dbReference type="SMART" id="SM00025">
    <property type="entry name" value="Pumilio"/>
    <property type="match status" value="5"/>
</dbReference>
<reference evidence="3" key="1">
    <citation type="submission" date="2020-04" db="EMBL/GenBank/DDBJ databases">
        <authorList>
            <person name="Neveu A P."/>
        </authorList>
    </citation>
    <scope>NUCLEOTIDE SEQUENCE</scope>
    <source>
        <tissue evidence="3">Whole embryo</tissue>
    </source>
</reference>
<dbReference type="SUPFAM" id="SSF48371">
    <property type="entry name" value="ARM repeat"/>
    <property type="match status" value="2"/>
</dbReference>
<dbReference type="GO" id="GO:0000472">
    <property type="term" value="P:endonucleolytic cleavage to generate mature 5'-end of SSU-rRNA from (SSU-rRNA, 5.8S rRNA, LSU-rRNA)"/>
    <property type="evidence" value="ECO:0007669"/>
    <property type="project" value="TreeGrafter"/>
</dbReference>
<evidence type="ECO:0000256" key="2">
    <source>
        <dbReference type="PROSITE-ProRule" id="PRU00317"/>
    </source>
</evidence>
<dbReference type="GO" id="GO:0005730">
    <property type="term" value="C:nucleolus"/>
    <property type="evidence" value="ECO:0007669"/>
    <property type="project" value="TreeGrafter"/>
</dbReference>
<dbReference type="InterPro" id="IPR011989">
    <property type="entry name" value="ARM-like"/>
</dbReference>
<dbReference type="InterPro" id="IPR016024">
    <property type="entry name" value="ARM-type_fold"/>
</dbReference>
<organism evidence="3">
    <name type="scientific">Phallusia mammillata</name>
    <dbReference type="NCBI Taxonomy" id="59560"/>
    <lineage>
        <taxon>Eukaryota</taxon>
        <taxon>Metazoa</taxon>
        <taxon>Chordata</taxon>
        <taxon>Tunicata</taxon>
        <taxon>Ascidiacea</taxon>
        <taxon>Phlebobranchia</taxon>
        <taxon>Ascidiidae</taxon>
        <taxon>Phallusia</taxon>
    </lineage>
</organism>
<dbReference type="GO" id="GO:0000447">
    <property type="term" value="P:endonucleolytic cleavage in ITS1 to separate SSU-rRNA from 5.8S rRNA and LSU-rRNA from tricistronic rRNA transcript (SSU-rRNA, 5.8S rRNA, LSU-rRNA)"/>
    <property type="evidence" value="ECO:0007669"/>
    <property type="project" value="TreeGrafter"/>
</dbReference>
<evidence type="ECO:0000256" key="1">
    <source>
        <dbReference type="ARBA" id="ARBA00022737"/>
    </source>
</evidence>
<dbReference type="EMBL" id="LR788535">
    <property type="protein sequence ID" value="CAB3264397.1"/>
    <property type="molecule type" value="mRNA"/>
</dbReference>
<keyword evidence="1" id="KW-0677">Repeat</keyword>
<dbReference type="Gene3D" id="1.25.10.10">
    <property type="entry name" value="Leucine-rich Repeat Variant"/>
    <property type="match status" value="2"/>
</dbReference>
<dbReference type="InterPro" id="IPR001313">
    <property type="entry name" value="Pumilio_RNA-bd_rpt"/>
</dbReference>